<organism evidence="1">
    <name type="scientific">marine sediment metagenome</name>
    <dbReference type="NCBI Taxonomy" id="412755"/>
    <lineage>
        <taxon>unclassified sequences</taxon>
        <taxon>metagenomes</taxon>
        <taxon>ecological metagenomes</taxon>
    </lineage>
</organism>
<proteinExistence type="predicted"/>
<name>X1LQS5_9ZZZZ</name>
<evidence type="ECO:0000313" key="1">
    <source>
        <dbReference type="EMBL" id="GAI08166.1"/>
    </source>
</evidence>
<accession>X1LQS5</accession>
<comment type="caution">
    <text evidence="1">The sequence shown here is derived from an EMBL/GenBank/DDBJ whole genome shotgun (WGS) entry which is preliminary data.</text>
</comment>
<protein>
    <submittedName>
        <fullName evidence="1">Uncharacterized protein</fullName>
    </submittedName>
</protein>
<feature type="non-terminal residue" evidence="1">
    <location>
        <position position="34"/>
    </location>
</feature>
<gene>
    <name evidence="1" type="ORF">S06H3_15169</name>
</gene>
<sequence length="34" mass="3654">MAIVDDNGNYIGEEYSLALAAKYIFSKKTGKAAT</sequence>
<reference evidence="1" key="1">
    <citation type="journal article" date="2014" name="Front. Microbiol.">
        <title>High frequency of phylogenetically diverse reductive dehalogenase-homologous genes in deep subseafloor sedimentary metagenomes.</title>
        <authorList>
            <person name="Kawai M."/>
            <person name="Futagami T."/>
            <person name="Toyoda A."/>
            <person name="Takaki Y."/>
            <person name="Nishi S."/>
            <person name="Hori S."/>
            <person name="Arai W."/>
            <person name="Tsubouchi T."/>
            <person name="Morono Y."/>
            <person name="Uchiyama I."/>
            <person name="Ito T."/>
            <person name="Fujiyama A."/>
            <person name="Inagaki F."/>
            <person name="Takami H."/>
        </authorList>
    </citation>
    <scope>NUCLEOTIDE SEQUENCE</scope>
    <source>
        <strain evidence="1">Expedition CK06-06</strain>
    </source>
</reference>
<dbReference type="EMBL" id="BARV01007451">
    <property type="protein sequence ID" value="GAI08166.1"/>
    <property type="molecule type" value="Genomic_DNA"/>
</dbReference>
<dbReference type="AlphaFoldDB" id="X1LQS5"/>